<accession>A0AAE4MHV7</accession>
<protein>
    <submittedName>
        <fullName evidence="3">Uncharacterized protein</fullName>
    </submittedName>
</protein>
<keyword evidence="4" id="KW-1185">Reference proteome</keyword>
<comment type="caution">
    <text evidence="3">The sequence shown here is derived from an EMBL/GenBank/DDBJ whole genome shotgun (WGS) entry which is preliminary data.</text>
</comment>
<evidence type="ECO:0000256" key="1">
    <source>
        <dbReference type="SAM" id="MobiDB-lite"/>
    </source>
</evidence>
<evidence type="ECO:0000313" key="3">
    <source>
        <dbReference type="EMBL" id="MDV0446877.1"/>
    </source>
</evidence>
<sequence>MQKRLLNNMSEEQTLLSKFSTKQFYTFVALGLIILVLFSFFAYTSKTKLKDDTLTPDEISTQSTIYVISKIGQVVGFLVALIPSIGILQKEITKFKDENPTELINFSEDDKKEDGENGSIDEKVNQK</sequence>
<dbReference type="Proteomes" id="UP001271789">
    <property type="component" value="Unassembled WGS sequence"/>
</dbReference>
<keyword evidence="2" id="KW-0472">Membrane</keyword>
<evidence type="ECO:0000256" key="2">
    <source>
        <dbReference type="SAM" id="Phobius"/>
    </source>
</evidence>
<gene>
    <name evidence="3" type="ORF">MsAg5_07400</name>
</gene>
<keyword evidence="2" id="KW-0812">Transmembrane</keyword>
<evidence type="ECO:0000313" key="4">
    <source>
        <dbReference type="Proteomes" id="UP001271789"/>
    </source>
</evidence>
<proteinExistence type="predicted"/>
<feature type="transmembrane region" description="Helical" evidence="2">
    <location>
        <begin position="24"/>
        <end position="44"/>
    </location>
</feature>
<reference evidence="3" key="1">
    <citation type="submission" date="2023-06" db="EMBL/GenBank/DDBJ databases">
        <title>Genome sequence of Methanosarcinaceae archaeon Ag5.</title>
        <authorList>
            <person name="Protasov E."/>
            <person name="Platt K."/>
            <person name="Poehlein A."/>
            <person name="Daniel R."/>
            <person name="Brune A."/>
        </authorList>
    </citation>
    <scope>NUCLEOTIDE SEQUENCE</scope>
    <source>
        <strain evidence="3">Ag5</strain>
    </source>
</reference>
<dbReference type="EMBL" id="JAWDKD010000014">
    <property type="protein sequence ID" value="MDV0446877.1"/>
    <property type="molecule type" value="Genomic_DNA"/>
</dbReference>
<name>A0AAE4MHV7_9EURY</name>
<feature type="compositionally biased region" description="Basic and acidic residues" evidence="1">
    <location>
        <begin position="108"/>
        <end position="127"/>
    </location>
</feature>
<keyword evidence="2" id="KW-1133">Transmembrane helix</keyword>
<organism evidence="3 4">
    <name type="scientific">Methanolapillus africanus</name>
    <dbReference type="NCBI Taxonomy" id="3028297"/>
    <lineage>
        <taxon>Archaea</taxon>
        <taxon>Methanobacteriati</taxon>
        <taxon>Methanobacteriota</taxon>
        <taxon>Stenosarchaea group</taxon>
        <taxon>Methanomicrobia</taxon>
        <taxon>Methanosarcinales</taxon>
        <taxon>Methanosarcinaceae</taxon>
        <taxon>Methanolapillus</taxon>
    </lineage>
</organism>
<feature type="transmembrane region" description="Helical" evidence="2">
    <location>
        <begin position="64"/>
        <end position="88"/>
    </location>
</feature>
<feature type="region of interest" description="Disordered" evidence="1">
    <location>
        <begin position="105"/>
        <end position="127"/>
    </location>
</feature>
<dbReference type="AlphaFoldDB" id="A0AAE4MHV7"/>